<dbReference type="AlphaFoldDB" id="A0A5K7S6P5"/>
<gene>
    <name evidence="4" type="ORF">AQPE_1294</name>
</gene>
<dbReference type="InterPro" id="IPR023312">
    <property type="entry name" value="Put_nitroreductase_C_bac"/>
</dbReference>
<name>A0A5K7S6P5_9BACT</name>
<keyword evidence="5" id="KW-1185">Reference proteome</keyword>
<proteinExistence type="inferred from homology"/>
<reference evidence="4" key="1">
    <citation type="journal article" date="2020" name="Int. J. Syst. Evol. Microbiol.">
        <title>Aquipluma nitroreducens gen. nov. sp. nov., a novel facultatively anaerobic bacterium isolated from a freshwater lake.</title>
        <authorList>
            <person name="Watanabe M."/>
            <person name="Kojima H."/>
            <person name="Fukui M."/>
        </authorList>
    </citation>
    <scope>NUCLEOTIDE SEQUENCE</scope>
    <source>
        <strain evidence="4">MeG22</strain>
    </source>
</reference>
<organism evidence="4 5">
    <name type="scientific">Aquipluma nitroreducens</name>
    <dbReference type="NCBI Taxonomy" id="2010828"/>
    <lineage>
        <taxon>Bacteria</taxon>
        <taxon>Pseudomonadati</taxon>
        <taxon>Bacteroidota</taxon>
        <taxon>Bacteroidia</taxon>
        <taxon>Marinilabiliales</taxon>
        <taxon>Prolixibacteraceae</taxon>
        <taxon>Aquipluma</taxon>
    </lineage>
</organism>
<dbReference type="InterPro" id="IPR000415">
    <property type="entry name" value="Nitroreductase-like"/>
</dbReference>
<protein>
    <submittedName>
        <fullName evidence="4">Nitroreductase family protein</fullName>
    </submittedName>
</protein>
<dbReference type="RefSeq" id="WP_318350164.1">
    <property type="nucleotide sequence ID" value="NZ_AP018694.1"/>
</dbReference>
<dbReference type="CDD" id="cd02062">
    <property type="entry name" value="Nitro_FMN_reductase"/>
    <property type="match status" value="1"/>
</dbReference>
<dbReference type="Proteomes" id="UP001193389">
    <property type="component" value="Chromosome"/>
</dbReference>
<dbReference type="PANTHER" id="PTHR43673">
    <property type="entry name" value="NAD(P)H NITROREDUCTASE YDGI-RELATED"/>
    <property type="match status" value="1"/>
</dbReference>
<keyword evidence="2" id="KW-0560">Oxidoreductase</keyword>
<dbReference type="EMBL" id="AP018694">
    <property type="protein sequence ID" value="BBE17145.1"/>
    <property type="molecule type" value="Genomic_DNA"/>
</dbReference>
<evidence type="ECO:0000313" key="5">
    <source>
        <dbReference type="Proteomes" id="UP001193389"/>
    </source>
</evidence>
<feature type="domain" description="Nitroreductase" evidence="3">
    <location>
        <begin position="102"/>
        <end position="150"/>
    </location>
</feature>
<dbReference type="InterPro" id="IPR029479">
    <property type="entry name" value="Nitroreductase"/>
</dbReference>
<dbReference type="GO" id="GO:0016491">
    <property type="term" value="F:oxidoreductase activity"/>
    <property type="evidence" value="ECO:0007669"/>
    <property type="project" value="UniProtKB-KW"/>
</dbReference>
<dbReference type="KEGG" id="anf:AQPE_1294"/>
<accession>A0A5K7S6P5</accession>
<sequence>MLKDLILKNRSYRRFYQSEKISPNQLREWIDLARNSASARNAQSMKYILSTKEPLNAKIFEQLAWAGYLTTWKGPEEGERPSAYIILLHDTLLSGNYFCDDGIAMQSILLGATEAGFGGCIIHSVNRNKLREILELTEQYEILYVLALGKPKETVVLEELKGDDIKYWRDENQVHHVPKRALDEIILEVK</sequence>
<dbReference type="Gene3D" id="3.40.109.10">
    <property type="entry name" value="NADH Oxidase"/>
    <property type="match status" value="1"/>
</dbReference>
<evidence type="ECO:0000259" key="3">
    <source>
        <dbReference type="Pfam" id="PF00881"/>
    </source>
</evidence>
<evidence type="ECO:0000313" key="4">
    <source>
        <dbReference type="EMBL" id="BBE17145.1"/>
    </source>
</evidence>
<dbReference type="Gene3D" id="2.20.180.10">
    <property type="entry name" value="putative fmn-dependent nitroreductase like domains"/>
    <property type="match status" value="1"/>
</dbReference>
<dbReference type="Pfam" id="PF00881">
    <property type="entry name" value="Nitroreductase"/>
    <property type="match status" value="1"/>
</dbReference>
<evidence type="ECO:0000256" key="2">
    <source>
        <dbReference type="ARBA" id="ARBA00023002"/>
    </source>
</evidence>
<dbReference type="SUPFAM" id="SSF55469">
    <property type="entry name" value="FMN-dependent nitroreductase-like"/>
    <property type="match status" value="1"/>
</dbReference>
<comment type="similarity">
    <text evidence="1">Belongs to the nitroreductase family.</text>
</comment>
<evidence type="ECO:0000256" key="1">
    <source>
        <dbReference type="ARBA" id="ARBA00007118"/>
    </source>
</evidence>
<dbReference type="PANTHER" id="PTHR43673:SF10">
    <property type="entry name" value="NADH DEHYDROGENASE_NAD(P)H NITROREDUCTASE XCC3605-RELATED"/>
    <property type="match status" value="1"/>
</dbReference>